<proteinExistence type="predicted"/>
<feature type="compositionally biased region" description="Polar residues" evidence="1">
    <location>
        <begin position="15"/>
        <end position="24"/>
    </location>
</feature>
<feature type="region of interest" description="Disordered" evidence="1">
    <location>
        <begin position="1"/>
        <end position="24"/>
    </location>
</feature>
<accession>A0A9K3E255</accession>
<evidence type="ECO:0000313" key="3">
    <source>
        <dbReference type="Proteomes" id="UP000215914"/>
    </source>
</evidence>
<dbReference type="EMBL" id="MNCJ02000330">
    <property type="protein sequence ID" value="KAF5765719.1"/>
    <property type="molecule type" value="Genomic_DNA"/>
</dbReference>
<evidence type="ECO:0000256" key="1">
    <source>
        <dbReference type="SAM" id="MobiDB-lite"/>
    </source>
</evidence>
<sequence length="90" mass="10229">MPAQRKHIARGEGTCDQSASASYCTGRSPRCAIVQKTRSTDDNDVWTINVRHNRISHPPPPTTDDDETRTFRNQHVANYGARPYLYLYGH</sequence>
<dbReference type="AlphaFoldDB" id="A0A9K3E255"/>
<comment type="caution">
    <text evidence="2">The sequence shown here is derived from an EMBL/GenBank/DDBJ whole genome shotgun (WGS) entry which is preliminary data.</text>
</comment>
<protein>
    <submittedName>
        <fullName evidence="2">Uncharacterized protein</fullName>
    </submittedName>
</protein>
<evidence type="ECO:0000313" key="2">
    <source>
        <dbReference type="EMBL" id="KAF5765719.1"/>
    </source>
</evidence>
<organism evidence="2 3">
    <name type="scientific">Helianthus annuus</name>
    <name type="common">Common sunflower</name>
    <dbReference type="NCBI Taxonomy" id="4232"/>
    <lineage>
        <taxon>Eukaryota</taxon>
        <taxon>Viridiplantae</taxon>
        <taxon>Streptophyta</taxon>
        <taxon>Embryophyta</taxon>
        <taxon>Tracheophyta</taxon>
        <taxon>Spermatophyta</taxon>
        <taxon>Magnoliopsida</taxon>
        <taxon>eudicotyledons</taxon>
        <taxon>Gunneridae</taxon>
        <taxon>Pentapetalae</taxon>
        <taxon>asterids</taxon>
        <taxon>campanulids</taxon>
        <taxon>Asterales</taxon>
        <taxon>Asteraceae</taxon>
        <taxon>Asteroideae</taxon>
        <taxon>Heliantheae alliance</taxon>
        <taxon>Heliantheae</taxon>
        <taxon>Helianthus</taxon>
    </lineage>
</organism>
<name>A0A9K3E255_HELAN</name>
<reference evidence="2" key="1">
    <citation type="journal article" date="2017" name="Nature">
        <title>The sunflower genome provides insights into oil metabolism, flowering and Asterid evolution.</title>
        <authorList>
            <person name="Badouin H."/>
            <person name="Gouzy J."/>
            <person name="Grassa C.J."/>
            <person name="Murat F."/>
            <person name="Staton S.E."/>
            <person name="Cottret L."/>
            <person name="Lelandais-Briere C."/>
            <person name="Owens G.L."/>
            <person name="Carrere S."/>
            <person name="Mayjonade B."/>
            <person name="Legrand L."/>
            <person name="Gill N."/>
            <person name="Kane N.C."/>
            <person name="Bowers J.E."/>
            <person name="Hubner S."/>
            <person name="Bellec A."/>
            <person name="Berard A."/>
            <person name="Berges H."/>
            <person name="Blanchet N."/>
            <person name="Boniface M.C."/>
            <person name="Brunel D."/>
            <person name="Catrice O."/>
            <person name="Chaidir N."/>
            <person name="Claudel C."/>
            <person name="Donnadieu C."/>
            <person name="Faraut T."/>
            <person name="Fievet G."/>
            <person name="Helmstetter N."/>
            <person name="King M."/>
            <person name="Knapp S.J."/>
            <person name="Lai Z."/>
            <person name="Le Paslier M.C."/>
            <person name="Lippi Y."/>
            <person name="Lorenzon L."/>
            <person name="Mandel J.R."/>
            <person name="Marage G."/>
            <person name="Marchand G."/>
            <person name="Marquand E."/>
            <person name="Bret-Mestries E."/>
            <person name="Morien E."/>
            <person name="Nambeesan S."/>
            <person name="Nguyen T."/>
            <person name="Pegot-Espagnet P."/>
            <person name="Pouilly N."/>
            <person name="Raftis F."/>
            <person name="Sallet E."/>
            <person name="Schiex T."/>
            <person name="Thomas J."/>
            <person name="Vandecasteele C."/>
            <person name="Vares D."/>
            <person name="Vear F."/>
            <person name="Vautrin S."/>
            <person name="Crespi M."/>
            <person name="Mangin B."/>
            <person name="Burke J.M."/>
            <person name="Salse J."/>
            <person name="Munos S."/>
            <person name="Vincourt P."/>
            <person name="Rieseberg L.H."/>
            <person name="Langlade N.B."/>
        </authorList>
    </citation>
    <scope>NUCLEOTIDE SEQUENCE</scope>
    <source>
        <tissue evidence="2">Leaves</tissue>
    </source>
</reference>
<dbReference type="Proteomes" id="UP000215914">
    <property type="component" value="Unassembled WGS sequence"/>
</dbReference>
<gene>
    <name evidence="2" type="ORF">HanXRQr2_Chr15g0706991</name>
</gene>
<keyword evidence="3" id="KW-1185">Reference proteome</keyword>
<reference evidence="2" key="2">
    <citation type="submission" date="2020-06" db="EMBL/GenBank/DDBJ databases">
        <title>Helianthus annuus Genome sequencing and assembly Release 2.</title>
        <authorList>
            <person name="Gouzy J."/>
            <person name="Langlade N."/>
            <person name="Munos S."/>
        </authorList>
    </citation>
    <scope>NUCLEOTIDE SEQUENCE</scope>
    <source>
        <tissue evidence="2">Leaves</tissue>
    </source>
</reference>
<dbReference type="Gramene" id="mRNA:HanXRQr2_Chr15g0706991">
    <property type="protein sequence ID" value="CDS:HanXRQr2_Chr15g0706991.1"/>
    <property type="gene ID" value="HanXRQr2_Chr15g0706991"/>
</dbReference>